<name>A0A523BH17_9CREN</name>
<proteinExistence type="predicted"/>
<dbReference type="Gene3D" id="3.40.50.300">
    <property type="entry name" value="P-loop containing nucleotide triphosphate hydrolases"/>
    <property type="match status" value="1"/>
</dbReference>
<dbReference type="PANTHER" id="PTHR41930">
    <property type="entry name" value="UPF0200 PROTEIN MJ1399"/>
    <property type="match status" value="1"/>
</dbReference>
<dbReference type="Pfam" id="PF13207">
    <property type="entry name" value="AAA_17"/>
    <property type="match status" value="1"/>
</dbReference>
<comment type="caution">
    <text evidence="1">The sequence shown here is derived from an EMBL/GenBank/DDBJ whole genome shotgun (WGS) entry which is preliminary data.</text>
</comment>
<accession>A0A523BH17</accession>
<evidence type="ECO:0000313" key="2">
    <source>
        <dbReference type="Proteomes" id="UP000315399"/>
    </source>
</evidence>
<dbReference type="Proteomes" id="UP000315399">
    <property type="component" value="Unassembled WGS sequence"/>
</dbReference>
<dbReference type="SUPFAM" id="SSF52540">
    <property type="entry name" value="P-loop containing nucleoside triphosphate hydrolases"/>
    <property type="match status" value="1"/>
</dbReference>
<reference evidence="1 2" key="1">
    <citation type="journal article" date="2019" name="Nat. Microbiol.">
        <title>Expanding anaerobic alkane metabolism in the domain of Archaea.</title>
        <authorList>
            <person name="Wang Y."/>
            <person name="Wegener G."/>
            <person name="Hou J."/>
            <person name="Wang F."/>
            <person name="Xiao X."/>
        </authorList>
    </citation>
    <scope>NUCLEOTIDE SEQUENCE [LARGE SCALE GENOMIC DNA]</scope>
    <source>
        <strain evidence="1">WYZ-LMO10</strain>
    </source>
</reference>
<evidence type="ECO:0000313" key="1">
    <source>
        <dbReference type="EMBL" id="TDA40231.1"/>
    </source>
</evidence>
<gene>
    <name evidence="1" type="ORF">DSO08_00040</name>
</gene>
<keyword evidence="1" id="KW-0418">Kinase</keyword>
<dbReference type="EMBL" id="QNVH01000001">
    <property type="protein sequence ID" value="TDA40231.1"/>
    <property type="molecule type" value="Genomic_DNA"/>
</dbReference>
<dbReference type="PANTHER" id="PTHR41930:SF1">
    <property type="entry name" value="DEPHOSPHO-COA KINASE"/>
    <property type="match status" value="1"/>
</dbReference>
<dbReference type="GO" id="GO:0016301">
    <property type="term" value="F:kinase activity"/>
    <property type="evidence" value="ECO:0007669"/>
    <property type="project" value="UniProtKB-KW"/>
</dbReference>
<organism evidence="1 2">
    <name type="scientific">Thermoproteota archaeon</name>
    <dbReference type="NCBI Taxonomy" id="2056631"/>
    <lineage>
        <taxon>Archaea</taxon>
        <taxon>Thermoproteota</taxon>
    </lineage>
</organism>
<protein>
    <submittedName>
        <fullName evidence="1">Dephospho-CoA kinase</fullName>
    </submittedName>
</protein>
<sequence length="186" mass="20553">MVLLFCITGMPGSGKSVISETARSLGLKVVVMGDIIREEAEARGIKKTPASLGELMLALRKEEGNDIVAKRCLSKVSGDKVAVIEGVRSLEELNYFRRNASVVLLAVHASPNTRFQRLLRRGRPDDPKDLKTFEERDMRELHVGIGSVIALADKVFINEGTMEELIKSVREFFEREIRGGKSVSPG</sequence>
<dbReference type="AlphaFoldDB" id="A0A523BH17"/>
<dbReference type="InterPro" id="IPR027417">
    <property type="entry name" value="P-loop_NTPase"/>
</dbReference>
<keyword evidence="1" id="KW-0808">Transferase</keyword>